<dbReference type="GO" id="GO:0005524">
    <property type="term" value="F:ATP binding"/>
    <property type="evidence" value="ECO:0007669"/>
    <property type="project" value="UniProtKB-UniRule"/>
</dbReference>
<dbReference type="Pfam" id="PF00702">
    <property type="entry name" value="Hydrolase"/>
    <property type="match status" value="1"/>
</dbReference>
<dbReference type="GO" id="GO:0015086">
    <property type="term" value="F:cadmium ion transmembrane transporter activity"/>
    <property type="evidence" value="ECO:0007669"/>
    <property type="project" value="TreeGrafter"/>
</dbReference>
<dbReference type="PRINTS" id="PR00119">
    <property type="entry name" value="CATATPASE"/>
</dbReference>
<comment type="caution">
    <text evidence="9">The sequence shown here is derived from an EMBL/GenBank/DDBJ whole genome shotgun (WGS) entry which is preliminary data.</text>
</comment>
<evidence type="ECO:0000256" key="5">
    <source>
        <dbReference type="ARBA" id="ARBA00023136"/>
    </source>
</evidence>
<reference evidence="9 10" key="1">
    <citation type="submission" date="2017-02" db="EMBL/GenBank/DDBJ databases">
        <title>Draft genome of Saccharomonospora sp. 154.</title>
        <authorList>
            <person name="Alonso-Carmona G.S."/>
            <person name="De La Haba R."/>
            <person name="Vera-Gargallo B."/>
            <person name="Sandoval-Trujillo A.H."/>
            <person name="Ramirez-Duran N."/>
            <person name="Ventosa A."/>
        </authorList>
    </citation>
    <scope>NUCLEOTIDE SEQUENCE [LARGE SCALE GENOMIC DNA]</scope>
    <source>
        <strain evidence="9 10">LRS4.154</strain>
    </source>
</reference>
<evidence type="ECO:0000313" key="9">
    <source>
        <dbReference type="EMBL" id="OQO94143.1"/>
    </source>
</evidence>
<dbReference type="NCBIfam" id="TIGR01494">
    <property type="entry name" value="ATPase_P-type"/>
    <property type="match status" value="2"/>
</dbReference>
<dbReference type="Gene3D" id="2.70.150.10">
    <property type="entry name" value="Calcium-transporting ATPase, cytoplasmic transduction domain A"/>
    <property type="match status" value="1"/>
</dbReference>
<keyword evidence="4 6" id="KW-1133">Transmembrane helix</keyword>
<feature type="transmembrane region" description="Helical" evidence="6">
    <location>
        <begin position="220"/>
        <end position="239"/>
    </location>
</feature>
<dbReference type="InterPro" id="IPR018303">
    <property type="entry name" value="ATPase_P-typ_P_site"/>
</dbReference>
<dbReference type="InterPro" id="IPR012312">
    <property type="entry name" value="Hemerythrin-like"/>
</dbReference>
<evidence type="ECO:0000256" key="1">
    <source>
        <dbReference type="ARBA" id="ARBA00004651"/>
    </source>
</evidence>
<dbReference type="InterPro" id="IPR001757">
    <property type="entry name" value="P_typ_ATPase"/>
</dbReference>
<protein>
    <submittedName>
        <fullName evidence="9">ATPase P</fullName>
    </submittedName>
</protein>
<dbReference type="Gene3D" id="3.40.50.1000">
    <property type="entry name" value="HAD superfamily/HAD-like"/>
    <property type="match status" value="1"/>
</dbReference>
<dbReference type="GO" id="GO:0016887">
    <property type="term" value="F:ATP hydrolysis activity"/>
    <property type="evidence" value="ECO:0007669"/>
    <property type="project" value="InterPro"/>
</dbReference>
<accession>A0A1V9AAM6</accession>
<dbReference type="PANTHER" id="PTHR48085">
    <property type="entry name" value="CADMIUM/ZINC-TRANSPORTING ATPASE HMA2-RELATED"/>
    <property type="match status" value="1"/>
</dbReference>
<dbReference type="GO" id="GO:0019829">
    <property type="term" value="F:ATPase-coupled monoatomic cation transmembrane transporter activity"/>
    <property type="evidence" value="ECO:0007669"/>
    <property type="project" value="InterPro"/>
</dbReference>
<feature type="domain" description="Hemerythrin-like" evidence="8">
    <location>
        <begin position="610"/>
        <end position="742"/>
    </location>
</feature>
<keyword evidence="6" id="KW-0547">Nucleotide-binding</keyword>
<feature type="domain" description="P-type ATPase A" evidence="7">
    <location>
        <begin position="106"/>
        <end position="204"/>
    </location>
</feature>
<dbReference type="InterPro" id="IPR051014">
    <property type="entry name" value="Cation_Transport_ATPase_IB"/>
</dbReference>
<dbReference type="InterPro" id="IPR023298">
    <property type="entry name" value="ATPase_P-typ_TM_dom_sf"/>
</dbReference>
<organism evidence="9 10">
    <name type="scientific">Saccharomonospora piscinae</name>
    <dbReference type="NCBI Taxonomy" id="687388"/>
    <lineage>
        <taxon>Bacteria</taxon>
        <taxon>Bacillati</taxon>
        <taxon>Actinomycetota</taxon>
        <taxon>Actinomycetes</taxon>
        <taxon>Pseudonocardiales</taxon>
        <taxon>Pseudonocardiaceae</taxon>
        <taxon>Saccharomonospora</taxon>
    </lineage>
</organism>
<dbReference type="Gene3D" id="3.40.1110.10">
    <property type="entry name" value="Calcium-transporting ATPase, cytoplasmic domain N"/>
    <property type="match status" value="1"/>
</dbReference>
<dbReference type="Gene3D" id="1.20.120.520">
    <property type="entry name" value="nmb1532 protein domain like"/>
    <property type="match status" value="1"/>
</dbReference>
<dbReference type="CDD" id="cd12108">
    <property type="entry name" value="Hr-like"/>
    <property type="match status" value="1"/>
</dbReference>
<comment type="subcellular location">
    <subcellularLocation>
        <location evidence="1">Cell membrane</location>
        <topology evidence="1">Multi-pass membrane protein</topology>
    </subcellularLocation>
</comment>
<keyword evidence="6" id="KW-0067">ATP-binding</keyword>
<evidence type="ECO:0000259" key="8">
    <source>
        <dbReference type="Pfam" id="PF01814"/>
    </source>
</evidence>
<dbReference type="NCBIfam" id="TIGR01525">
    <property type="entry name" value="ATPase-IB_hvy"/>
    <property type="match status" value="1"/>
</dbReference>
<dbReference type="PANTHER" id="PTHR48085:SF5">
    <property type="entry name" value="CADMIUM_ZINC-TRANSPORTING ATPASE HMA4-RELATED"/>
    <property type="match status" value="1"/>
</dbReference>
<dbReference type="SUPFAM" id="SSF81653">
    <property type="entry name" value="Calcium ATPase, transduction domain A"/>
    <property type="match status" value="1"/>
</dbReference>
<keyword evidence="3 6" id="KW-0812">Transmembrane</keyword>
<keyword evidence="5 6" id="KW-0472">Membrane</keyword>
<comment type="caution">
    <text evidence="6">Lacks conserved residue(s) required for the propagation of feature annotation.</text>
</comment>
<comment type="similarity">
    <text evidence="2 6">Belongs to the cation transport ATPase (P-type) (TC 3.A.3) family. Type IB subfamily.</text>
</comment>
<sequence length="758" mass="78455">MLLAGTVVLLVSGLLVWPLTPEVARVLWACVTGAMLVPSAARVVGELRRHRYGADLLAVLSLAGTLAVGEYLAGAVVALMVATGRVLEAAAERRAARDLSGLLARAPRNAHLRHGDEIETVPAGRVVAGDVVVVLPGEVVPVDGTALGEGMFDESALTGESRLAARSVGEDVRSGVVNAGAAVPLRASAAASDSTYAGVVRLAEQATAERAPIARLADRVAVWFLPLALVIAAVGWAASADAVTAVAVLVTATPCPLLLAVPIAVTGGMSRASRAGVVVRDGAALELLGGARSLLLDKTGTVTAGRPEVTDVLCAPDTTTEQALGLAAAVERYSPHVLAEAVVRAARRAGVAPPSADDVTEEPGRGVEGRVGDRLVQVGTRPTGEELPHWAATALRRGRLDLATVVWLTVDRVPAAALLVRDRIRADAPRTMRRLHASGVARIVLLTGDRSGSADEVAAMLGLDEVQAGADPAAKIARVGRERERGTVVMVGDGINDAPALAAADVGIALGSRGSTAAAQAADAVIVDDRIARLADAMDIARRTRRVAVQSAIVGTALSVLAMIAAALGRLPPLAGALVQEGIDVAAIANALRMLGGGHRPRSGTEPLLRRFAAEHESLAPVRAAVRQAADGLTDGITASSDAAVRRAFRLLTERLLPHERAEESELYPSLRPAFGGSDGIATMSRGHAEIERLCRRLGRHLAEEPRRLRPDQVDDLRATLYGLDAVLTLHFAQEDEGFFTLADGTAGTDGTEGTDGR</sequence>
<keyword evidence="6" id="KW-1003">Cell membrane</keyword>
<dbReference type="SUPFAM" id="SSF81665">
    <property type="entry name" value="Calcium ATPase, transmembrane domain M"/>
    <property type="match status" value="1"/>
</dbReference>
<dbReference type="PROSITE" id="PS00154">
    <property type="entry name" value="ATPASE_E1_E2"/>
    <property type="match status" value="1"/>
</dbReference>
<dbReference type="Pfam" id="PF01814">
    <property type="entry name" value="Hemerythrin"/>
    <property type="match status" value="1"/>
</dbReference>
<dbReference type="InterPro" id="IPR008250">
    <property type="entry name" value="ATPase_P-typ_transduc_dom_A_sf"/>
</dbReference>
<dbReference type="STRING" id="1962155.B1813_04790"/>
<keyword evidence="10" id="KW-1185">Reference proteome</keyword>
<dbReference type="Proteomes" id="UP000192591">
    <property type="component" value="Unassembled WGS sequence"/>
</dbReference>
<dbReference type="Pfam" id="PF00122">
    <property type="entry name" value="E1-E2_ATPase"/>
    <property type="match status" value="1"/>
</dbReference>
<dbReference type="InterPro" id="IPR023299">
    <property type="entry name" value="ATPase_P-typ_cyto_dom_N"/>
</dbReference>
<dbReference type="InterPro" id="IPR036412">
    <property type="entry name" value="HAD-like_sf"/>
</dbReference>
<evidence type="ECO:0000256" key="3">
    <source>
        <dbReference type="ARBA" id="ARBA00022692"/>
    </source>
</evidence>
<gene>
    <name evidence="9" type="ORF">B1813_04790</name>
</gene>
<evidence type="ECO:0000256" key="4">
    <source>
        <dbReference type="ARBA" id="ARBA00022989"/>
    </source>
</evidence>
<evidence type="ECO:0000313" key="10">
    <source>
        <dbReference type="Proteomes" id="UP000192591"/>
    </source>
</evidence>
<dbReference type="RefSeq" id="WP_210189293.1">
    <property type="nucleotide sequence ID" value="NZ_MWIH01000003.1"/>
</dbReference>
<dbReference type="GO" id="GO:0005886">
    <property type="term" value="C:plasma membrane"/>
    <property type="evidence" value="ECO:0007669"/>
    <property type="project" value="UniProtKB-SubCell"/>
</dbReference>
<dbReference type="SUPFAM" id="SSF56784">
    <property type="entry name" value="HAD-like"/>
    <property type="match status" value="1"/>
</dbReference>
<feature type="transmembrane region" description="Helical" evidence="6">
    <location>
        <begin position="547"/>
        <end position="568"/>
    </location>
</feature>
<name>A0A1V9AAM6_SACPI</name>
<dbReference type="InterPro" id="IPR059000">
    <property type="entry name" value="ATPase_P-type_domA"/>
</dbReference>
<dbReference type="EMBL" id="MWIH01000003">
    <property type="protein sequence ID" value="OQO94143.1"/>
    <property type="molecule type" value="Genomic_DNA"/>
</dbReference>
<keyword evidence="6" id="KW-0479">Metal-binding</keyword>
<feature type="transmembrane region" description="Helical" evidence="6">
    <location>
        <begin position="245"/>
        <end position="265"/>
    </location>
</feature>
<proteinExistence type="inferred from homology"/>
<dbReference type="AlphaFoldDB" id="A0A1V9AAM6"/>
<evidence type="ECO:0000256" key="6">
    <source>
        <dbReference type="RuleBase" id="RU362081"/>
    </source>
</evidence>
<dbReference type="InterPro" id="IPR023214">
    <property type="entry name" value="HAD_sf"/>
</dbReference>
<dbReference type="GO" id="GO:0046872">
    <property type="term" value="F:metal ion binding"/>
    <property type="evidence" value="ECO:0007669"/>
    <property type="project" value="UniProtKB-KW"/>
</dbReference>
<evidence type="ECO:0000259" key="7">
    <source>
        <dbReference type="Pfam" id="PF00122"/>
    </source>
</evidence>
<evidence type="ECO:0000256" key="2">
    <source>
        <dbReference type="ARBA" id="ARBA00006024"/>
    </source>
</evidence>
<dbReference type="InterPro" id="IPR027256">
    <property type="entry name" value="P-typ_ATPase_IB"/>
</dbReference>